<dbReference type="GO" id="GO:0005886">
    <property type="term" value="C:plasma membrane"/>
    <property type="evidence" value="ECO:0007669"/>
    <property type="project" value="UniProtKB-SubCell"/>
</dbReference>
<dbReference type="AlphaFoldDB" id="A0A242MGI0"/>
<comment type="subcellular location">
    <subcellularLocation>
        <location evidence="1">Cell inner membrane</location>
    </subcellularLocation>
</comment>
<organism evidence="7 8">
    <name type="scientific">Caballeronia sordidicola</name>
    <name type="common">Burkholderia sordidicola</name>
    <dbReference type="NCBI Taxonomy" id="196367"/>
    <lineage>
        <taxon>Bacteria</taxon>
        <taxon>Pseudomonadati</taxon>
        <taxon>Pseudomonadota</taxon>
        <taxon>Betaproteobacteria</taxon>
        <taxon>Burkholderiales</taxon>
        <taxon>Burkholderiaceae</taxon>
        <taxon>Caballeronia</taxon>
    </lineage>
</organism>
<dbReference type="GO" id="GO:0016746">
    <property type="term" value="F:acyltransferase activity"/>
    <property type="evidence" value="ECO:0007669"/>
    <property type="project" value="UniProtKB-KW"/>
</dbReference>
<dbReference type="EMBL" id="NBTY01000139">
    <property type="protein sequence ID" value="OTP70414.1"/>
    <property type="molecule type" value="Genomic_DNA"/>
</dbReference>
<proteinExistence type="predicted"/>
<dbReference type="Pfam" id="PF03279">
    <property type="entry name" value="Lip_A_acyltrans"/>
    <property type="match status" value="1"/>
</dbReference>
<protein>
    <submittedName>
        <fullName evidence="7">Lipid A biosynthesis lauroyl acyltransferase</fullName>
    </submittedName>
</protein>
<dbReference type="GO" id="GO:0009247">
    <property type="term" value="P:glycolipid biosynthetic process"/>
    <property type="evidence" value="ECO:0007669"/>
    <property type="project" value="UniProtKB-ARBA"/>
</dbReference>
<evidence type="ECO:0000256" key="1">
    <source>
        <dbReference type="ARBA" id="ARBA00004533"/>
    </source>
</evidence>
<dbReference type="PANTHER" id="PTHR30606:SF9">
    <property type="entry name" value="LIPID A BIOSYNTHESIS LAUROYLTRANSFERASE"/>
    <property type="match status" value="1"/>
</dbReference>
<accession>A0A242MGI0</accession>
<evidence type="ECO:0000256" key="6">
    <source>
        <dbReference type="ARBA" id="ARBA00023315"/>
    </source>
</evidence>
<keyword evidence="2" id="KW-1003">Cell membrane</keyword>
<evidence type="ECO:0000256" key="5">
    <source>
        <dbReference type="ARBA" id="ARBA00023136"/>
    </source>
</evidence>
<dbReference type="Proteomes" id="UP000194546">
    <property type="component" value="Unassembled WGS sequence"/>
</dbReference>
<keyword evidence="4 7" id="KW-0808">Transferase</keyword>
<evidence type="ECO:0000313" key="8">
    <source>
        <dbReference type="Proteomes" id="UP000194546"/>
    </source>
</evidence>
<evidence type="ECO:0000256" key="4">
    <source>
        <dbReference type="ARBA" id="ARBA00022679"/>
    </source>
</evidence>
<reference evidence="7 8" key="1">
    <citation type="submission" date="2017-03" db="EMBL/GenBank/DDBJ databases">
        <title>Genome analysis of strain PAMC 26510.</title>
        <authorList>
            <person name="Oh H.-M."/>
            <person name="Yang J.-A."/>
        </authorList>
    </citation>
    <scope>NUCLEOTIDE SEQUENCE [LARGE SCALE GENOMIC DNA]</scope>
    <source>
        <strain evidence="7 8">PAMC 26510</strain>
    </source>
</reference>
<evidence type="ECO:0000256" key="2">
    <source>
        <dbReference type="ARBA" id="ARBA00022475"/>
    </source>
</evidence>
<keyword evidence="5" id="KW-0472">Membrane</keyword>
<comment type="caution">
    <text evidence="7">The sequence shown here is derived from an EMBL/GenBank/DDBJ whole genome shotgun (WGS) entry which is preliminary data.</text>
</comment>
<evidence type="ECO:0000256" key="3">
    <source>
        <dbReference type="ARBA" id="ARBA00022519"/>
    </source>
</evidence>
<keyword evidence="3" id="KW-0997">Cell inner membrane</keyword>
<evidence type="ECO:0000313" key="7">
    <source>
        <dbReference type="EMBL" id="OTP70414.1"/>
    </source>
</evidence>
<gene>
    <name evidence="7" type="ORF">PAMC26510_25440</name>
</gene>
<name>A0A242MGI0_CABSO</name>
<sequence length="70" mass="8292">MPFVTEVLPDFKGYRLTVFAPFSNFPSGSDAEDARRMNAFLETQIMKFPAQYYWVHRRFKHRPEGMPAVY</sequence>
<dbReference type="PANTHER" id="PTHR30606">
    <property type="entry name" value="LIPID A BIOSYNTHESIS LAUROYL ACYLTRANSFERASE"/>
    <property type="match status" value="1"/>
</dbReference>
<keyword evidence="6 7" id="KW-0012">Acyltransferase</keyword>
<dbReference type="InterPro" id="IPR004960">
    <property type="entry name" value="LipA_acyltrans"/>
</dbReference>